<reference evidence="17" key="1">
    <citation type="submission" date="2022-01" db="EMBL/GenBank/DDBJ databases">
        <authorList>
            <person name="Braso-Vives M."/>
        </authorList>
    </citation>
    <scope>NUCLEOTIDE SEQUENCE</scope>
</reference>
<evidence type="ECO:0000256" key="5">
    <source>
        <dbReference type="ARBA" id="ARBA00023157"/>
    </source>
</evidence>
<feature type="compositionally biased region" description="Pro residues" evidence="10">
    <location>
        <begin position="2070"/>
        <end position="2083"/>
    </location>
</feature>
<dbReference type="InterPro" id="IPR036055">
    <property type="entry name" value="LDL_receptor-like_sf"/>
</dbReference>
<dbReference type="InterPro" id="IPR023415">
    <property type="entry name" value="LDLR_class-A_CS"/>
</dbReference>
<dbReference type="InterPro" id="IPR018933">
    <property type="entry name" value="Netrin_module_non-TIMP"/>
</dbReference>
<dbReference type="PROSITE" id="PS00484">
    <property type="entry name" value="THYROGLOBULIN_1_1"/>
    <property type="match status" value="6"/>
</dbReference>
<dbReference type="SUPFAM" id="SSF57610">
    <property type="entry name" value="Thyroglobulin type-1 domain"/>
    <property type="match status" value="7"/>
</dbReference>
<dbReference type="InterPro" id="IPR051950">
    <property type="entry name" value="Dev_reg/Prot_inhib"/>
</dbReference>
<feature type="compositionally biased region" description="Low complexity" evidence="10">
    <location>
        <begin position="1616"/>
        <end position="1627"/>
    </location>
</feature>
<feature type="disulfide bond" evidence="7">
    <location>
        <begin position="274"/>
        <end position="286"/>
    </location>
</feature>
<keyword evidence="2" id="KW-0964">Secreted</keyword>
<feature type="compositionally biased region" description="Pro residues" evidence="10">
    <location>
        <begin position="1978"/>
        <end position="2017"/>
    </location>
</feature>
<dbReference type="PRINTS" id="PR00759">
    <property type="entry name" value="BASICPTASE"/>
</dbReference>
<feature type="disulfide bond" evidence="7">
    <location>
        <begin position="497"/>
        <end position="512"/>
    </location>
</feature>
<feature type="disulfide bond" evidence="9">
    <location>
        <begin position="847"/>
        <end position="854"/>
    </location>
</feature>
<dbReference type="InterPro" id="IPR036880">
    <property type="entry name" value="Kunitz_BPTI_sf"/>
</dbReference>
<dbReference type="InterPro" id="IPR020901">
    <property type="entry name" value="Prtase_inh_Kunz-CS"/>
</dbReference>
<feature type="domain" description="BPTI/Kunitz inhibitor" evidence="13">
    <location>
        <begin position="613"/>
        <end position="663"/>
    </location>
</feature>
<dbReference type="PANTHER" id="PTHR12352:SF3">
    <property type="entry name" value="NIDOGEN-2"/>
    <property type="match status" value="1"/>
</dbReference>
<evidence type="ECO:0000256" key="11">
    <source>
        <dbReference type="SAM" id="SignalP"/>
    </source>
</evidence>
<dbReference type="InterPro" id="IPR003112">
    <property type="entry name" value="Olfac-like_dom"/>
</dbReference>
<dbReference type="Gene3D" id="4.10.400.10">
    <property type="entry name" value="Low-density Lipoprotein Receptor"/>
    <property type="match status" value="7"/>
</dbReference>
<keyword evidence="3 11" id="KW-0732">Signal</keyword>
<dbReference type="PROSITE" id="PS50189">
    <property type="entry name" value="NTR"/>
    <property type="match status" value="1"/>
</dbReference>
<feature type="disulfide bond" evidence="7">
    <location>
        <begin position="197"/>
        <end position="215"/>
    </location>
</feature>
<dbReference type="Pfam" id="PF02191">
    <property type="entry name" value="OLF"/>
    <property type="match status" value="1"/>
</dbReference>
<feature type="compositionally biased region" description="Polar residues" evidence="10">
    <location>
        <begin position="2133"/>
        <end position="2143"/>
    </location>
</feature>
<feature type="region of interest" description="Disordered" evidence="10">
    <location>
        <begin position="1705"/>
        <end position="1726"/>
    </location>
</feature>
<proteinExistence type="predicted"/>
<feature type="region of interest" description="Disordered" evidence="10">
    <location>
        <begin position="1025"/>
        <end position="1055"/>
    </location>
</feature>
<evidence type="ECO:0000256" key="6">
    <source>
        <dbReference type="ARBA" id="ARBA00023180"/>
    </source>
</evidence>
<dbReference type="SUPFAM" id="SSF57256">
    <property type="entry name" value="Elafin-like"/>
    <property type="match status" value="1"/>
</dbReference>
<evidence type="ECO:0000256" key="3">
    <source>
        <dbReference type="ARBA" id="ARBA00022729"/>
    </source>
</evidence>
<evidence type="ECO:0000259" key="12">
    <source>
        <dbReference type="PROSITE" id="PS50189"/>
    </source>
</evidence>
<dbReference type="CDD" id="cd00199">
    <property type="entry name" value="WAP"/>
    <property type="match status" value="1"/>
</dbReference>
<dbReference type="EMBL" id="OV696694">
    <property type="protein sequence ID" value="CAH1274405.1"/>
    <property type="molecule type" value="Genomic_DNA"/>
</dbReference>
<dbReference type="Gene3D" id="4.10.800.10">
    <property type="entry name" value="Thyroglobulin type-1"/>
    <property type="match status" value="7"/>
</dbReference>
<dbReference type="Gene3D" id="4.10.75.10">
    <property type="entry name" value="Elafin-like"/>
    <property type="match status" value="1"/>
</dbReference>
<feature type="compositionally biased region" description="Pro residues" evidence="10">
    <location>
        <begin position="2025"/>
        <end position="2062"/>
    </location>
</feature>
<feature type="disulfide bond" evidence="9">
    <location>
        <begin position="1130"/>
        <end position="1137"/>
    </location>
</feature>
<evidence type="ECO:0000256" key="7">
    <source>
        <dbReference type="PROSITE-ProRule" id="PRU00124"/>
    </source>
</evidence>
<organism evidence="17 18">
    <name type="scientific">Branchiostoma lanceolatum</name>
    <name type="common">Common lancelet</name>
    <name type="synonym">Amphioxus lanceolatum</name>
    <dbReference type="NCBI Taxonomy" id="7740"/>
    <lineage>
        <taxon>Eukaryota</taxon>
        <taxon>Metazoa</taxon>
        <taxon>Chordata</taxon>
        <taxon>Cephalochordata</taxon>
        <taxon>Leptocardii</taxon>
        <taxon>Amphioxiformes</taxon>
        <taxon>Branchiostomatidae</taxon>
        <taxon>Branchiostoma</taxon>
    </lineage>
</organism>
<dbReference type="Pfam" id="PF00014">
    <property type="entry name" value="Kunitz_BPTI"/>
    <property type="match status" value="4"/>
</dbReference>
<feature type="domain" description="BPTI/Kunitz inhibitor" evidence="13">
    <location>
        <begin position="1735"/>
        <end position="1785"/>
    </location>
</feature>
<feature type="domain" description="Thyroglobulin type-1" evidence="15">
    <location>
        <begin position="667"/>
        <end position="732"/>
    </location>
</feature>
<feature type="disulfide bond" evidence="7">
    <location>
        <begin position="40"/>
        <end position="58"/>
    </location>
</feature>
<feature type="domain" description="NTR" evidence="12">
    <location>
        <begin position="1793"/>
        <end position="1923"/>
    </location>
</feature>
<dbReference type="PROSITE" id="PS50068">
    <property type="entry name" value="LDLRA_2"/>
    <property type="match status" value="7"/>
</dbReference>
<dbReference type="Gene3D" id="4.10.410.10">
    <property type="entry name" value="Pancreatic trypsin inhibitor Kunitz domain"/>
    <property type="match status" value="4"/>
</dbReference>
<dbReference type="PROSITE" id="PS51390">
    <property type="entry name" value="WAP"/>
    <property type="match status" value="1"/>
</dbReference>
<comment type="caution">
    <text evidence="8">Lacks conserved residue(s) required for the propagation of feature annotation.</text>
</comment>
<dbReference type="SUPFAM" id="SSF50242">
    <property type="entry name" value="TIMP-like"/>
    <property type="match status" value="1"/>
</dbReference>
<feature type="compositionally biased region" description="Low complexity" evidence="10">
    <location>
        <begin position="1939"/>
        <end position="1961"/>
    </location>
</feature>
<dbReference type="InterPro" id="IPR036857">
    <property type="entry name" value="Thyroglobulin_1_sf"/>
</dbReference>
<feature type="disulfide bond" evidence="7">
    <location>
        <begin position="52"/>
        <end position="67"/>
    </location>
</feature>
<evidence type="ECO:0000256" key="9">
    <source>
        <dbReference type="PROSITE-ProRule" id="PRU00500"/>
    </source>
</evidence>
<feature type="disulfide bond" evidence="9">
    <location>
        <begin position="924"/>
        <end position="931"/>
    </location>
</feature>
<dbReference type="PROSITE" id="PS01209">
    <property type="entry name" value="LDLRA_1"/>
    <property type="match status" value="3"/>
</dbReference>
<dbReference type="InterPro" id="IPR002172">
    <property type="entry name" value="LDrepeatLR_classA_rpt"/>
</dbReference>
<feature type="disulfide bond" evidence="9">
    <location>
        <begin position="702"/>
        <end position="709"/>
    </location>
</feature>
<accession>A0A8K0F196</accession>
<keyword evidence="18" id="KW-1185">Reference proteome</keyword>
<feature type="disulfide bond" evidence="7">
    <location>
        <begin position="190"/>
        <end position="202"/>
    </location>
</feature>
<dbReference type="SUPFAM" id="SSF57424">
    <property type="entry name" value="LDL receptor-like module"/>
    <property type="match status" value="7"/>
</dbReference>
<feature type="domain" description="Thyroglobulin type-1" evidence="15">
    <location>
        <begin position="1089"/>
        <end position="1160"/>
    </location>
</feature>
<dbReference type="SMART" id="SM00131">
    <property type="entry name" value="KU"/>
    <property type="match status" value="4"/>
</dbReference>
<dbReference type="InterPro" id="IPR008197">
    <property type="entry name" value="WAP_dom"/>
</dbReference>
<feature type="disulfide bond" evidence="7">
    <location>
        <begin position="70"/>
        <end position="82"/>
    </location>
</feature>
<dbReference type="PANTHER" id="PTHR12352">
    <property type="entry name" value="SECRETED MODULAR CALCIUM-BINDING PROTEIN"/>
    <property type="match status" value="1"/>
</dbReference>
<dbReference type="OrthoDB" id="406800at2759"/>
<dbReference type="InterPro" id="IPR008993">
    <property type="entry name" value="TIMP-like_OB-fold"/>
</dbReference>
<dbReference type="InterPro" id="IPR002223">
    <property type="entry name" value="Kunitz_BPTI"/>
</dbReference>
<dbReference type="InterPro" id="IPR000716">
    <property type="entry name" value="Thyroglobulin_1"/>
</dbReference>
<feature type="compositionally biased region" description="Polar residues" evidence="10">
    <location>
        <begin position="1924"/>
        <end position="1938"/>
    </location>
</feature>
<dbReference type="PROSITE" id="PS50279">
    <property type="entry name" value="BPTI_KUNITZ_2"/>
    <property type="match status" value="4"/>
</dbReference>
<dbReference type="CDD" id="cd00109">
    <property type="entry name" value="Kunitz-type"/>
    <property type="match status" value="4"/>
</dbReference>
<dbReference type="PRINTS" id="PR00261">
    <property type="entry name" value="LDLRECEPTOR"/>
</dbReference>
<feature type="disulfide bond" evidence="9">
    <location>
        <begin position="994"/>
        <end position="1001"/>
    </location>
</feature>
<evidence type="ECO:0000313" key="17">
    <source>
        <dbReference type="EMBL" id="CAH1274405.1"/>
    </source>
</evidence>
<dbReference type="GO" id="GO:0004867">
    <property type="term" value="F:serine-type endopeptidase inhibitor activity"/>
    <property type="evidence" value="ECO:0007669"/>
    <property type="project" value="InterPro"/>
</dbReference>
<feature type="domain" description="BPTI/Kunitz inhibitor" evidence="13">
    <location>
        <begin position="527"/>
        <end position="580"/>
    </location>
</feature>
<dbReference type="FunFam" id="4.10.410.10:FF:000020">
    <property type="entry name" value="Collagen, type VI, alpha 3"/>
    <property type="match status" value="1"/>
</dbReference>
<name>A0A8K0F196_BRALA</name>
<evidence type="ECO:0000256" key="4">
    <source>
        <dbReference type="ARBA" id="ARBA00022737"/>
    </source>
</evidence>
<sequence>MEVAKTPFSRLALVLLAFCLLVRKTQAQEPEACTEDEFQCGNGRCIPDSFECDGEDDCRDNSDEANCTGCRRGKFMCEDGGCLPSIFRCDGIGDCDDDSDETNCRLGFLDTIGGASDELTTTQSVPRSSYPITPIPPSSVLAPGVMMAICTDQEFTCADGSRCVPRLFVCDGEWDCTDNSDEEDCPPKTCSQDKFTCDSGDCIPEAWACDRDVDCADGSDESEEKCQEGNCTMKEYQCQNSSKCVHLTWFCDGDKDCPEGEDEEDCDQQESVPCSDGDWRCDAGKCISAGWRCDGEQDCLDGTDEEFCHVRLRAQNTTSLDITTPGNKTMGVNDTAIPEVGQFDKPGVCPQLGFPLHQSSPSCSRDACVSDFHCPGDLKCCVNGCGGTMCVDPSPQPTTLFEQEASCANYDCGMQGAYCSGIVAGSAQCYCRPRSECEAKDTVCDKYGTMYPSMCHFEAFACEWGFPMEPAPCQDYNVQDIFKCKNGIRYVLKPYICDGKADCFDDSDEIGCPFKEPPPPSPTSTVCNLPLYRGTPCANATPRLRWYFNSKKRTCLTYMHEACGQNANSFGTREECLENVNAKRCVVKQTYSQRIPDLPQTTASPAKDPEVVCNLLKDRGPCRGRQKKYYYLSTQNRCVRFTYGGCGGNDNRFHTYMECMDFCNDPRTKCQRQRTKAANAGLQVGMFIPECRPDGAFEEVQCHGSTGHCWCVDQEGEELPGTRVDRGFTPTCSAEKGKCHVDRGQAIDVGLGPGAYVPQCREDGAYDPLQCHGSTGECWCVSEQGDEISGSRVSPGQLVPNCGDLSARTKRPQSQCEQEQQAVLAFAQPGAYVPQCRDDGSFSPVQCHGSSGHCWCADQFGNEVAGTRVRPGENPRCSAEAPVTEASPQTKCQEEREDANSRGLLAGVYVPQCTEEGLYNPIQCHGSTGQCWCVNEAGEEIMGTRVKAGESPNCAGTPESKCQLEREEMLSEGPLLGAYIPTCAEDGSYDVIQCQDSTGHCWCVDREGEEILGTRVGPREDVVCEDDVTTPKPDVKEGNMPLGSETEDVTEAPQPTVTARSSVAVKAETPKNETEKFLPPEKGLQAFLNLTCRDARRRALRLFWYNFTTADEVSYIPTCTADGKFFPMQCYGASGYCFCVDESGKEIPGTVSEPGARPVCSGVDDAKVDVWETGSGEEGPTEEMELFTPAPTPDMAVLPTEPPVVDTTITVTTSTSKLGLVTTAKPGLVTTANLGPVLNTTAEPGPEVSTRMPTLCERARAEALTAIKASSQHANGSRSSFVPTCTEEGRYTPRQCYLDGVNCFCVNKYGNALSAVTRVTEGEELECEEHDYQTAAPPIAEPRTEPPSTSRPVGCCPRGSSLVLSPPVVVKDVGRGGWYSSWARDPLDPTPIYIFDGPRTIQKYDNDYAIVNDQVSRTWELPSDIAGNGQLVYGGSAYYNRAGTQDLIKFDLENERVAARQQLPFAGIQNSYSYSWGGSTDIDFAVDEYGLYVIYGTLQNRGNMVVSQINPQDLSIINTWNAGYFKRAAGNAFMRCGVLYSTDAHDFTAKISYSFDTRTEQEHGVLVQLRDPYRYNTMLDYNPADKKLYLWDETYLITYDVMCEKDDPAPEVTLAATTTPSPTTTMAPPAPTPPPVPRPTTTPSPRETICRLRKRRGPCRAKISRYYYLPSRDTCVKFRFGGCGGNANNFHSWAECMGTCTERGGVPKSPQPGPAVDPARKTPRPEVPSYMGDSCILPAEPGPCQEAHSRWHFDPVSRVCQEFQYGGCGGNTNRFGSWRECTIKCLGQQAVHCGGCQHERHGLHRGYCNNQFVMTGRVSKLELTPSWRVVTMVTNSDMISKRGGLRSIEYQGRDLAVQVLLPRNYKNQHGCPCYDVARGAEYVMMGRVDGNGYGMVDEKGYMAELNNKYARRLQQLKANPFSCSYSYQDTSRQGSNPYSRNPGSNPQNRRPNPQNPRSYPQNPQPNPYPANPRSYPQNPQPYPQNPQPYPQNPQPYPQNPQPYPQNPQPQNPQPYPQNPRSNPQNPQPYPQNPQPYPQNPQPQNPQPYPQNPQPQNPQPYPQDPRSNPQNPQPNPPNPQPYPQNPGYNPYSPGSNPQYPGSYPQDPRSHSQYPGYNPGPRHQSAPNTGARGRSSYTYKSAQKR</sequence>
<feature type="domain" description="WAP" evidence="16">
    <location>
        <begin position="342"/>
        <end position="394"/>
    </location>
</feature>
<feature type="signal peptide" evidence="11">
    <location>
        <begin position="1"/>
        <end position="27"/>
    </location>
</feature>
<feature type="chain" id="PRO_5035471482" evidence="11">
    <location>
        <begin position="28"/>
        <end position="2143"/>
    </location>
</feature>
<evidence type="ECO:0000259" key="16">
    <source>
        <dbReference type="PROSITE" id="PS51390"/>
    </source>
</evidence>
<evidence type="ECO:0000259" key="14">
    <source>
        <dbReference type="PROSITE" id="PS51132"/>
    </source>
</evidence>
<feature type="region of interest" description="Disordered" evidence="10">
    <location>
        <begin position="1616"/>
        <end position="1646"/>
    </location>
</feature>
<dbReference type="FunFam" id="4.10.400.10:FF:000034">
    <property type="entry name" value="Low-density lipoprotein receptor-related protein 2"/>
    <property type="match status" value="1"/>
</dbReference>
<dbReference type="SMART" id="SM00192">
    <property type="entry name" value="LDLa"/>
    <property type="match status" value="7"/>
</dbReference>
<evidence type="ECO:0000256" key="10">
    <source>
        <dbReference type="SAM" id="MobiDB-lite"/>
    </source>
</evidence>
<dbReference type="SMART" id="SM00217">
    <property type="entry name" value="WAP"/>
    <property type="match status" value="1"/>
</dbReference>
<dbReference type="CDD" id="cd00112">
    <property type="entry name" value="LDLa"/>
    <property type="match status" value="6"/>
</dbReference>
<protein>
    <submittedName>
        <fullName evidence="17">OLFM3 protein</fullName>
    </submittedName>
</protein>
<evidence type="ECO:0000313" key="18">
    <source>
        <dbReference type="Proteomes" id="UP000838412"/>
    </source>
</evidence>
<feature type="domain" description="BPTI/Kunitz inhibitor" evidence="13">
    <location>
        <begin position="1650"/>
        <end position="1700"/>
    </location>
</feature>
<dbReference type="PROSITE" id="PS00280">
    <property type="entry name" value="BPTI_KUNITZ_1"/>
    <property type="match status" value="3"/>
</dbReference>
<evidence type="ECO:0000259" key="13">
    <source>
        <dbReference type="PROSITE" id="PS50279"/>
    </source>
</evidence>
<feature type="domain" description="Thyroglobulin type-1" evidence="15">
    <location>
        <begin position="959"/>
        <end position="1024"/>
    </location>
</feature>
<dbReference type="PROSITE" id="PS51162">
    <property type="entry name" value="THYROGLOBULIN_1_2"/>
    <property type="match status" value="7"/>
</dbReference>
<feature type="compositionally biased region" description="Pro residues" evidence="10">
    <location>
        <begin position="1628"/>
        <end position="1642"/>
    </location>
</feature>
<dbReference type="SMART" id="SM00211">
    <property type="entry name" value="TY"/>
    <property type="match status" value="7"/>
</dbReference>
<keyword evidence="6" id="KW-0325">Glycoprotein</keyword>
<feature type="disulfide bond" evidence="7">
    <location>
        <begin position="281"/>
        <end position="299"/>
    </location>
</feature>
<dbReference type="Gene3D" id="2.40.50.120">
    <property type="match status" value="1"/>
</dbReference>
<feature type="disulfide bond" evidence="7">
    <location>
        <begin position="170"/>
        <end position="185"/>
    </location>
</feature>
<feature type="domain" description="Thyroglobulin type-1" evidence="15">
    <location>
        <begin position="813"/>
        <end position="877"/>
    </location>
</feature>
<feature type="disulfide bond" evidence="9">
    <location>
        <begin position="771"/>
        <end position="778"/>
    </location>
</feature>
<dbReference type="Pfam" id="PF00095">
    <property type="entry name" value="WAP"/>
    <property type="match status" value="1"/>
</dbReference>
<keyword evidence="5 7" id="KW-1015">Disulfide bond</keyword>
<gene>
    <name evidence="17" type="primary">OLFM3</name>
    <name evidence="17" type="ORF">BLAG_LOCUS25434</name>
</gene>
<feature type="domain" description="Thyroglobulin type-1" evidence="15">
    <location>
        <begin position="736"/>
        <end position="802"/>
    </location>
</feature>
<feature type="domain" description="Olfactomedin-like" evidence="14">
    <location>
        <begin position="1354"/>
        <end position="1605"/>
    </location>
</feature>
<feature type="domain" description="Thyroglobulin type-1" evidence="15">
    <location>
        <begin position="1253"/>
        <end position="1327"/>
    </location>
</feature>
<evidence type="ECO:0000256" key="1">
    <source>
        <dbReference type="ARBA" id="ARBA00004613"/>
    </source>
</evidence>
<comment type="subcellular location">
    <subcellularLocation>
        <location evidence="1">Secreted</location>
    </subcellularLocation>
</comment>
<dbReference type="Pfam" id="PF00086">
    <property type="entry name" value="Thyroglobulin_1"/>
    <property type="match status" value="7"/>
</dbReference>
<feature type="region of interest" description="Disordered" evidence="10">
    <location>
        <begin position="1924"/>
        <end position="2143"/>
    </location>
</feature>
<dbReference type="SMART" id="SM00284">
    <property type="entry name" value="OLF"/>
    <property type="match status" value="1"/>
</dbReference>
<dbReference type="Pfam" id="PF01759">
    <property type="entry name" value="NTR"/>
    <property type="match status" value="1"/>
</dbReference>
<feature type="disulfide bond" evidence="7">
    <location>
        <begin position="293"/>
        <end position="308"/>
    </location>
</feature>
<dbReference type="GO" id="GO:0005615">
    <property type="term" value="C:extracellular space"/>
    <property type="evidence" value="ECO:0007669"/>
    <property type="project" value="TreeGrafter"/>
</dbReference>
<feature type="disulfide bond" evidence="7">
    <location>
        <begin position="89"/>
        <end position="104"/>
    </location>
</feature>
<keyword evidence="4" id="KW-0677">Repeat</keyword>
<feature type="disulfide bond" evidence="7">
    <location>
        <begin position="251"/>
        <end position="266"/>
    </location>
</feature>
<dbReference type="Pfam" id="PF00057">
    <property type="entry name" value="Ldl_recept_a"/>
    <property type="match status" value="6"/>
</dbReference>
<dbReference type="CDD" id="cd00191">
    <property type="entry name" value="TY"/>
    <property type="match status" value="7"/>
</dbReference>
<feature type="disulfide bond" evidence="7">
    <location>
        <begin position="77"/>
        <end position="95"/>
    </location>
</feature>
<feature type="domain" description="Thyroglobulin type-1" evidence="15">
    <location>
        <begin position="889"/>
        <end position="954"/>
    </location>
</feature>
<dbReference type="PROSITE" id="PS51132">
    <property type="entry name" value="OLF"/>
    <property type="match status" value="1"/>
</dbReference>
<dbReference type="InterPro" id="IPR001134">
    <property type="entry name" value="Netrin_domain"/>
</dbReference>
<dbReference type="SUPFAM" id="SSF57362">
    <property type="entry name" value="BPTI-like"/>
    <property type="match status" value="3"/>
</dbReference>
<evidence type="ECO:0000256" key="8">
    <source>
        <dbReference type="PROSITE-ProRule" id="PRU00446"/>
    </source>
</evidence>
<evidence type="ECO:0000259" key="15">
    <source>
        <dbReference type="PROSITE" id="PS51162"/>
    </source>
</evidence>
<feature type="disulfide bond" evidence="9">
    <location>
        <begin position="1296"/>
        <end position="1303"/>
    </location>
</feature>
<evidence type="ECO:0000256" key="2">
    <source>
        <dbReference type="ARBA" id="ARBA00022525"/>
    </source>
</evidence>
<dbReference type="Proteomes" id="UP000838412">
    <property type="component" value="Chromosome 9"/>
</dbReference>
<dbReference type="InterPro" id="IPR036645">
    <property type="entry name" value="Elafin-like_sf"/>
</dbReference>
<feature type="disulfide bond" evidence="7">
    <location>
        <begin position="33"/>
        <end position="45"/>
    </location>
</feature>